<dbReference type="InParanoid" id="A0A066VCV9"/>
<reference evidence="12 13" key="1">
    <citation type="submission" date="2014-05" db="EMBL/GenBank/DDBJ databases">
        <title>Draft genome sequence of a rare smut relative, Tilletiaria anomala UBC 951.</title>
        <authorList>
            <consortium name="DOE Joint Genome Institute"/>
            <person name="Toome M."/>
            <person name="Kuo A."/>
            <person name="Henrissat B."/>
            <person name="Lipzen A."/>
            <person name="Tritt A."/>
            <person name="Yoshinaga Y."/>
            <person name="Zane M."/>
            <person name="Barry K."/>
            <person name="Grigoriev I.V."/>
            <person name="Spatafora J.W."/>
            <person name="Aimea M.C."/>
        </authorList>
    </citation>
    <scope>NUCLEOTIDE SEQUENCE [LARGE SCALE GENOMIC DNA]</scope>
    <source>
        <strain evidence="12 13">UBC 951</strain>
    </source>
</reference>
<evidence type="ECO:0000256" key="1">
    <source>
        <dbReference type="ARBA" id="ARBA00001995"/>
    </source>
</evidence>
<evidence type="ECO:0000256" key="6">
    <source>
        <dbReference type="ARBA" id="ARBA00022892"/>
    </source>
</evidence>
<comment type="similarity">
    <text evidence="3">Belongs to the TRAPPC11 family.</text>
</comment>
<dbReference type="GO" id="GO:0005794">
    <property type="term" value="C:Golgi apparatus"/>
    <property type="evidence" value="ECO:0007669"/>
    <property type="project" value="UniProtKB-SubCell"/>
</dbReference>
<gene>
    <name evidence="12" type="ORF">K437DRAFT_270646</name>
</gene>
<dbReference type="Pfam" id="PF12742">
    <property type="entry name" value="Gryzun-like"/>
    <property type="match status" value="1"/>
</dbReference>
<feature type="compositionally biased region" description="Polar residues" evidence="8">
    <location>
        <begin position="11"/>
        <end position="27"/>
    </location>
</feature>
<dbReference type="InterPro" id="IPR021773">
    <property type="entry name" value="TPC11"/>
</dbReference>
<evidence type="ECO:0000256" key="7">
    <source>
        <dbReference type="ARBA" id="ARBA00023034"/>
    </source>
</evidence>
<dbReference type="GO" id="GO:0016192">
    <property type="term" value="P:vesicle-mediated transport"/>
    <property type="evidence" value="ECO:0007669"/>
    <property type="project" value="UniProtKB-KW"/>
</dbReference>
<dbReference type="Pfam" id="PF07919">
    <property type="entry name" value="Gryzun"/>
    <property type="match status" value="1"/>
</dbReference>
<dbReference type="EMBL" id="JMSN01000123">
    <property type="protein sequence ID" value="KDN38138.1"/>
    <property type="molecule type" value="Genomic_DNA"/>
</dbReference>
<evidence type="ECO:0000313" key="12">
    <source>
        <dbReference type="EMBL" id="KDN38138.1"/>
    </source>
</evidence>
<dbReference type="HOGENOM" id="CLU_003572_2_0_1"/>
<dbReference type="RefSeq" id="XP_013240611.1">
    <property type="nucleotide sequence ID" value="XM_013385157.1"/>
</dbReference>
<comment type="subcellular location">
    <subcellularLocation>
        <location evidence="2">Golgi apparatus</location>
        <location evidence="2">cis-Golgi network</location>
    </subcellularLocation>
</comment>
<evidence type="ECO:0000259" key="10">
    <source>
        <dbReference type="Pfam" id="PF11817"/>
    </source>
</evidence>
<feature type="domain" description="Gryzun putative trafficking through Golgi" evidence="9">
    <location>
        <begin position="703"/>
        <end position="990"/>
    </location>
</feature>
<accession>A0A066VCV9</accession>
<evidence type="ECO:0000313" key="13">
    <source>
        <dbReference type="Proteomes" id="UP000027361"/>
    </source>
</evidence>
<keyword evidence="7" id="KW-0333">Golgi apparatus</keyword>
<keyword evidence="13" id="KW-1185">Reference proteome</keyword>
<dbReference type="OrthoDB" id="6278596at2759"/>
<sequence>MHVAGLGIPPHQNTPAEGSKRLSQSSYSVRLEPDAHFPTLSGHLRNAFLARGRTSAWDPTIGKSPVFHSVLVDRDIRLPPRKVRVSTSTSSGVASISPASQLPPRSPLSPLQLNGPLFPDGIISPQWIRRYRDQVPAVHIIFHCLAQLPAQLLSSTQEPDQVPPGIIVQGEDEASTLQKLKAYDEELIAHISDSLRILTERGIKLTVVLLTTRGMLSHPSLEARLSYIRRNSGLDSKASLFVLTSVPRSEVEDFVSSLQGAVYEAALDYYREQARRVRRKRTRYPPPPSVWQPIAAAHKQRAPACASPYEPIPLSREGWHIRAEFKLGTFAELAGDLDTALQHYVEAKDMLASSRCLGSTSMLPPRTKRWAEAKVLVDTLNIRICRLYLYQYATSIGGQLVPPGHPRSDAQLQLAMSTFQRHIKRFTELSTGWGIGDATFEFWSWLAKQYRMLADLLDQATSGQARLELPAHAPPLPTNLLPSSIAHGPNPPPFLGPLLAPSTSALAEGTVSLHQIPNPGYIYYLAGICTIERRNRFTKMIENGDGKDERASGYPALVHEKQVDHAAQIGEVLMQAYEHFKRADQTRHLLLIASQIALNYFEGGKYETALPFLKRITKTYRQEEQLVALRQLLQLEAECAHQLRDTASEVQAACDLLSFGADPRGPIHRLHALQVVQNIKVPPERNADDTSVMETYDYGYQNAKGFIFASCVFAQAEVPVNTPVDFQLALSFHSERSCGDDAPEFAFSKARIYFEGQEKPSHILRPDGREIAQRLCSIGLASDTEPCQSTAGLSWVPGRTTVWQGQYSSTQAGRTTISKIELETDSTFKLRVTINMSQEAEEDMQPPPVWYTADLGRTFKLPHRSTPSNMLTVVPSLHDVFVTLELPGVVYLQEKVTAPIKLVNKELKALRLFAVIDMHGMSGDHSEPLDFAGSVVVTKGSNSVERGPQGLFALGIQQAGAEDEYALAFSAPASSSAAELVISVFSEYATEEEAFEGFAVEPTRRASSVSLRRPFAICPLLNTFSSVGPIRPFLQNFSIAAAESFICSLRIDMEFLNFDSEVEVLAYSVEPASVTTLKARQVGPNPLPDSVWKCGDRAEMLHEIHLAPDVGGRKVVRMSLRWRRATSGHQAMSGANVADVFVDLGSAYTLPPTQVIVNTPGSVDISQLLNIRTRVDYSAKEPTKAIALSVNSSAQFAISGPRKTIIHALLPGTSADVRLQLLPLTAGMLPLPSIRAKALGADDANHSSDQFAIPCVGSNGLVQPQSVNVHPLSSLSGGQ</sequence>
<evidence type="ECO:0000259" key="9">
    <source>
        <dbReference type="Pfam" id="PF07919"/>
    </source>
</evidence>
<dbReference type="PANTHER" id="PTHR14374:SF0">
    <property type="entry name" value="TRAFFICKING PROTEIN PARTICLE COMPLEX SUBUNIT 11"/>
    <property type="match status" value="1"/>
</dbReference>
<feature type="domain" description="Trafficking protein particle complex subunit 11" evidence="10">
    <location>
        <begin position="369"/>
        <end position="658"/>
    </location>
</feature>
<dbReference type="InterPro" id="IPR025876">
    <property type="entry name" value="TRAPPC11_C"/>
</dbReference>
<feature type="domain" description="Trafficking protein particle complex subunit 11 C-terminal" evidence="11">
    <location>
        <begin position="1186"/>
        <end position="1235"/>
    </location>
</feature>
<dbReference type="AlphaFoldDB" id="A0A066VCV9"/>
<feature type="region of interest" description="Disordered" evidence="8">
    <location>
        <begin position="1"/>
        <end position="27"/>
    </location>
</feature>
<dbReference type="Proteomes" id="UP000027361">
    <property type="component" value="Unassembled WGS sequence"/>
</dbReference>
<proteinExistence type="inferred from homology"/>
<evidence type="ECO:0000256" key="3">
    <source>
        <dbReference type="ARBA" id="ARBA00007051"/>
    </source>
</evidence>
<dbReference type="GeneID" id="25266189"/>
<comment type="caution">
    <text evidence="12">The sequence shown here is derived from an EMBL/GenBank/DDBJ whole genome shotgun (WGS) entry which is preliminary data.</text>
</comment>
<organism evidence="12 13">
    <name type="scientific">Tilletiaria anomala (strain ATCC 24038 / CBS 436.72 / UBC 951)</name>
    <dbReference type="NCBI Taxonomy" id="1037660"/>
    <lineage>
        <taxon>Eukaryota</taxon>
        <taxon>Fungi</taxon>
        <taxon>Dikarya</taxon>
        <taxon>Basidiomycota</taxon>
        <taxon>Ustilaginomycotina</taxon>
        <taxon>Exobasidiomycetes</taxon>
        <taxon>Georgefischeriales</taxon>
        <taxon>Tilletiariaceae</taxon>
        <taxon>Tilletiaria</taxon>
    </lineage>
</organism>
<dbReference type="PANTHER" id="PTHR14374">
    <property type="entry name" value="FOIE GRAS"/>
    <property type="match status" value="1"/>
</dbReference>
<evidence type="ECO:0000259" key="11">
    <source>
        <dbReference type="Pfam" id="PF12742"/>
    </source>
</evidence>
<dbReference type="InterPro" id="IPR012880">
    <property type="entry name" value="Gryzun"/>
</dbReference>
<dbReference type="STRING" id="1037660.A0A066VCV9"/>
<evidence type="ECO:0000256" key="8">
    <source>
        <dbReference type="SAM" id="MobiDB-lite"/>
    </source>
</evidence>
<name>A0A066VCV9_TILAU</name>
<keyword evidence="6" id="KW-0931">ER-Golgi transport</keyword>
<evidence type="ECO:0000256" key="5">
    <source>
        <dbReference type="ARBA" id="ARBA00022448"/>
    </source>
</evidence>
<evidence type="ECO:0000256" key="2">
    <source>
        <dbReference type="ARBA" id="ARBA00004222"/>
    </source>
</evidence>
<dbReference type="Pfam" id="PF11817">
    <property type="entry name" value="Foie-gras_1"/>
    <property type="match status" value="1"/>
</dbReference>
<keyword evidence="5" id="KW-0813">Transport</keyword>
<evidence type="ECO:0000256" key="4">
    <source>
        <dbReference type="ARBA" id="ARBA00021520"/>
    </source>
</evidence>
<comment type="function">
    <text evidence="1">Involved in endoplasmic reticulum to Golgi apparatus trafficking at a very early stage.</text>
</comment>
<protein>
    <recommendedName>
        <fullName evidence="4">Trafficking protein particle complex subunit 11</fullName>
    </recommendedName>
</protein>